<dbReference type="EnsemblMetazoa" id="ASIC021415-RA">
    <property type="protein sequence ID" value="ASIC021415-PA"/>
    <property type="gene ID" value="ASIC021415"/>
</dbReference>
<reference evidence="3" key="2">
    <citation type="submission" date="2020-05" db="UniProtKB">
        <authorList>
            <consortium name="EnsemblMetazoa"/>
        </authorList>
    </citation>
    <scope>IDENTIFICATION</scope>
</reference>
<reference evidence="2 4" key="1">
    <citation type="journal article" date="2014" name="BMC Genomics">
        <title>Genome sequence of Anopheles sinensis provides insight into genetics basis of mosquito competence for malaria parasites.</title>
        <authorList>
            <person name="Zhou D."/>
            <person name="Zhang D."/>
            <person name="Ding G."/>
            <person name="Shi L."/>
            <person name="Hou Q."/>
            <person name="Ye Y."/>
            <person name="Xu Y."/>
            <person name="Zhou H."/>
            <person name="Xiong C."/>
            <person name="Li S."/>
            <person name="Yu J."/>
            <person name="Hong S."/>
            <person name="Yu X."/>
            <person name="Zou P."/>
            <person name="Chen C."/>
            <person name="Chang X."/>
            <person name="Wang W."/>
            <person name="Lv Y."/>
            <person name="Sun Y."/>
            <person name="Ma L."/>
            <person name="Shen B."/>
            <person name="Zhu C."/>
        </authorList>
    </citation>
    <scope>NUCLEOTIDE SEQUENCE [LARGE SCALE GENOMIC DNA]</scope>
</reference>
<proteinExistence type="predicted"/>
<sequence>MRHIAPTIRGSRKSVRCEKRTSSADQGIATSGDGIRETENLSIGGGVSATG</sequence>
<dbReference type="VEuPathDB" id="VectorBase:ASIC021415"/>
<evidence type="ECO:0000256" key="1">
    <source>
        <dbReference type="SAM" id="MobiDB-lite"/>
    </source>
</evidence>
<organism evidence="2">
    <name type="scientific">Anopheles sinensis</name>
    <name type="common">Mosquito</name>
    <dbReference type="NCBI Taxonomy" id="74873"/>
    <lineage>
        <taxon>Eukaryota</taxon>
        <taxon>Metazoa</taxon>
        <taxon>Ecdysozoa</taxon>
        <taxon>Arthropoda</taxon>
        <taxon>Hexapoda</taxon>
        <taxon>Insecta</taxon>
        <taxon>Pterygota</taxon>
        <taxon>Neoptera</taxon>
        <taxon>Endopterygota</taxon>
        <taxon>Diptera</taxon>
        <taxon>Nematocera</taxon>
        <taxon>Culicoidea</taxon>
        <taxon>Culicidae</taxon>
        <taxon>Anophelinae</taxon>
        <taxon>Anopheles</taxon>
    </lineage>
</organism>
<dbReference type="Proteomes" id="UP000030765">
    <property type="component" value="Unassembled WGS sequence"/>
</dbReference>
<evidence type="ECO:0000313" key="4">
    <source>
        <dbReference type="Proteomes" id="UP000030765"/>
    </source>
</evidence>
<dbReference type="AlphaFoldDB" id="A0A084WS91"/>
<dbReference type="EMBL" id="ATLV01026397">
    <property type="status" value="NOT_ANNOTATED_CDS"/>
    <property type="molecule type" value="Genomic_DNA"/>
</dbReference>
<protein>
    <submittedName>
        <fullName evidence="2 3">ABC multidrug transporter SitT</fullName>
    </submittedName>
</protein>
<accession>A0A084WS91</accession>
<gene>
    <name evidence="2" type="ORF">ZHAS_00021415</name>
</gene>
<evidence type="ECO:0000313" key="2">
    <source>
        <dbReference type="EMBL" id="KFB53085.1"/>
    </source>
</evidence>
<keyword evidence="4" id="KW-1185">Reference proteome</keyword>
<name>A0A084WS91_ANOSI</name>
<feature type="region of interest" description="Disordered" evidence="1">
    <location>
        <begin position="1"/>
        <end position="51"/>
    </location>
</feature>
<dbReference type="EMBL" id="KE525413">
    <property type="protein sequence ID" value="KFB53085.1"/>
    <property type="molecule type" value="Genomic_DNA"/>
</dbReference>
<evidence type="ECO:0000313" key="3">
    <source>
        <dbReference type="EnsemblMetazoa" id="ASIC021415-PA"/>
    </source>
</evidence>